<dbReference type="InterPro" id="IPR007956">
    <property type="entry name" value="Malonyl_CoA_deC_C"/>
</dbReference>
<accession>A0A9N9AQ23</accession>
<dbReference type="GO" id="GO:0005782">
    <property type="term" value="C:peroxisomal matrix"/>
    <property type="evidence" value="ECO:0007669"/>
    <property type="project" value="TreeGrafter"/>
</dbReference>
<dbReference type="EMBL" id="CAJVPL010000925">
    <property type="protein sequence ID" value="CAG8540852.1"/>
    <property type="molecule type" value="Genomic_DNA"/>
</dbReference>
<organism evidence="3 4">
    <name type="scientific">Ambispora gerdemannii</name>
    <dbReference type="NCBI Taxonomy" id="144530"/>
    <lineage>
        <taxon>Eukaryota</taxon>
        <taxon>Fungi</taxon>
        <taxon>Fungi incertae sedis</taxon>
        <taxon>Mucoromycota</taxon>
        <taxon>Glomeromycotina</taxon>
        <taxon>Glomeromycetes</taxon>
        <taxon>Archaeosporales</taxon>
        <taxon>Ambisporaceae</taxon>
        <taxon>Ambispora</taxon>
    </lineage>
</organism>
<dbReference type="GO" id="GO:2001294">
    <property type="term" value="P:malonyl-CoA catabolic process"/>
    <property type="evidence" value="ECO:0007669"/>
    <property type="project" value="TreeGrafter"/>
</dbReference>
<dbReference type="GO" id="GO:0006633">
    <property type="term" value="P:fatty acid biosynthetic process"/>
    <property type="evidence" value="ECO:0007669"/>
    <property type="project" value="InterPro"/>
</dbReference>
<keyword evidence="4" id="KW-1185">Reference proteome</keyword>
<dbReference type="InterPro" id="IPR042303">
    <property type="entry name" value="Malonyl_CoA_deC_C_sf"/>
</dbReference>
<dbReference type="Pfam" id="PF17408">
    <property type="entry name" value="MCD_N"/>
    <property type="match status" value="1"/>
</dbReference>
<dbReference type="GO" id="GO:0005759">
    <property type="term" value="C:mitochondrial matrix"/>
    <property type="evidence" value="ECO:0007669"/>
    <property type="project" value="TreeGrafter"/>
</dbReference>
<dbReference type="PANTHER" id="PTHR28641">
    <property type="match status" value="1"/>
</dbReference>
<name>A0A9N9AQ23_9GLOM</name>
<feature type="domain" description="Malonyl-CoA decarboxylase N-terminal" evidence="2">
    <location>
        <begin position="130"/>
        <end position="223"/>
    </location>
</feature>
<evidence type="ECO:0000259" key="1">
    <source>
        <dbReference type="Pfam" id="PF05292"/>
    </source>
</evidence>
<dbReference type="AlphaFoldDB" id="A0A9N9AQ23"/>
<dbReference type="GO" id="GO:0050080">
    <property type="term" value="F:malonyl-CoA decarboxylase activity"/>
    <property type="evidence" value="ECO:0007669"/>
    <property type="project" value="InterPro"/>
</dbReference>
<dbReference type="PANTHER" id="PTHR28641:SF1">
    <property type="entry name" value="MALONYL-COA DECARBOXYLASE, MITOCHONDRIAL"/>
    <property type="match status" value="1"/>
</dbReference>
<dbReference type="OrthoDB" id="426718at2759"/>
<comment type="caution">
    <text evidence="3">The sequence shown here is derived from an EMBL/GenBank/DDBJ whole genome shotgun (WGS) entry which is preliminary data.</text>
</comment>
<dbReference type="Proteomes" id="UP000789831">
    <property type="component" value="Unassembled WGS sequence"/>
</dbReference>
<proteinExistence type="predicted"/>
<gene>
    <name evidence="3" type="ORF">AGERDE_LOCUS6176</name>
</gene>
<dbReference type="Gene3D" id="1.20.140.90">
    <property type="entry name" value="Malonyl-CoA decarboxylase, oligemerization domain"/>
    <property type="match status" value="1"/>
</dbReference>
<evidence type="ECO:0000259" key="2">
    <source>
        <dbReference type="Pfam" id="PF17408"/>
    </source>
</evidence>
<sequence length="521" mass="59635">MSCKNKRNYATDVSTNDKNRVEKAAAAENSSVNNQILSKTLKSNVIEDYWHDIDSYIQEPGFFHFGGPDSLSTIRDPNFIRKLISGAISKKRTEGDLLPSIFTKRCCELYERLDKEGRIMFMEVLAREFGVPKDDSIKAAQNYIQAVGEDKTANAVFRAEQLLRHVLVPYHSIFFERVNYLPDGIKFLLDLRTELLTAINEREHDDTYLLSLNDSLKEKLRGWLLGFSELERITWKSPAIILEKLKEHERVHAIQGWQDLKRQTSRTCMPHEPLVFVQVALTNELSGNTILNDPSPMTPDHPQFAIFYSITSQPGLSGIDLGSFLLKRVIIELQKEFPSIHTFSTLSPIPGFRHWLETTLELEGTNIFLSGEEDRIKTLASHVSSDSAIDDVKILKDILRLNEWAHNETISEILKPILLRLCTRYILTEKRQNLARDPVANFHIRNGACVHRTNWLSDTSDKGFEQSFGIMINYNYVTSRIEGNNQKYLRDGTITLSSNEDLFLIEEAARSPAKIELFIES</sequence>
<dbReference type="InterPro" id="IPR035372">
    <property type="entry name" value="MCD_N"/>
</dbReference>
<evidence type="ECO:0000313" key="3">
    <source>
        <dbReference type="EMBL" id="CAG8540852.1"/>
    </source>
</evidence>
<dbReference type="Gene3D" id="3.40.630.150">
    <property type="entry name" value="Malonyl-CoA decarboxylase, catalytic domain"/>
    <property type="match status" value="1"/>
</dbReference>
<evidence type="ECO:0000313" key="4">
    <source>
        <dbReference type="Proteomes" id="UP000789831"/>
    </source>
</evidence>
<dbReference type="GO" id="GO:0006085">
    <property type="term" value="P:acetyl-CoA biosynthetic process"/>
    <property type="evidence" value="ECO:0007669"/>
    <property type="project" value="TreeGrafter"/>
</dbReference>
<dbReference type="Pfam" id="PF05292">
    <property type="entry name" value="MCD"/>
    <property type="match status" value="1"/>
</dbReference>
<protein>
    <submittedName>
        <fullName evidence="3">11427_t:CDS:1</fullName>
    </submittedName>
</protein>
<feature type="domain" description="Malonyl-CoA decarboxylase C-terminal" evidence="1">
    <location>
        <begin position="226"/>
        <end position="476"/>
    </location>
</feature>
<reference evidence="3" key="1">
    <citation type="submission" date="2021-06" db="EMBL/GenBank/DDBJ databases">
        <authorList>
            <person name="Kallberg Y."/>
            <person name="Tangrot J."/>
            <person name="Rosling A."/>
        </authorList>
    </citation>
    <scope>NUCLEOTIDE SEQUENCE</scope>
    <source>
        <strain evidence="3">MT106</strain>
    </source>
</reference>
<dbReference type="InterPro" id="IPR038351">
    <property type="entry name" value="MCD_N_sf"/>
</dbReference>
<dbReference type="InterPro" id="IPR038917">
    <property type="entry name" value="Malonyl_CoA_deC"/>
</dbReference>